<dbReference type="Proteomes" id="UP000294850">
    <property type="component" value="Unassembled WGS sequence"/>
</dbReference>
<keyword evidence="1" id="KW-1133">Transmembrane helix</keyword>
<dbReference type="EMBL" id="SMFL01000010">
    <property type="protein sequence ID" value="TDE11953.1"/>
    <property type="molecule type" value="Genomic_DNA"/>
</dbReference>
<evidence type="ECO:0000259" key="2">
    <source>
        <dbReference type="Pfam" id="PF14258"/>
    </source>
</evidence>
<dbReference type="OrthoDB" id="1111222at2"/>
<protein>
    <submittedName>
        <fullName evidence="3">DUF4350 domain-containing protein</fullName>
    </submittedName>
</protein>
<dbReference type="Pfam" id="PF14258">
    <property type="entry name" value="DUF4350"/>
    <property type="match status" value="1"/>
</dbReference>
<name>A0A4R5DMN6_9BACT</name>
<reference evidence="3 4" key="1">
    <citation type="submission" date="2019-03" db="EMBL/GenBank/DDBJ databases">
        <title>Dyadobacter AR-3-6 sp. nov., isolated from arctic soil.</title>
        <authorList>
            <person name="Chaudhary D.K."/>
        </authorList>
    </citation>
    <scope>NUCLEOTIDE SEQUENCE [LARGE SCALE GENOMIC DNA]</scope>
    <source>
        <strain evidence="3 4">AR-3-6</strain>
    </source>
</reference>
<keyword evidence="4" id="KW-1185">Reference proteome</keyword>
<dbReference type="AlphaFoldDB" id="A0A4R5DMN6"/>
<evidence type="ECO:0000313" key="4">
    <source>
        <dbReference type="Proteomes" id="UP000294850"/>
    </source>
</evidence>
<comment type="caution">
    <text evidence="3">The sequence shown here is derived from an EMBL/GenBank/DDBJ whole genome shotgun (WGS) entry which is preliminary data.</text>
</comment>
<sequence>MFFNLNRYWLFLFLIVLGYGLFEYYRPKPVDWKESYSNEDKIPFGTEVLFDLMPELVGGHNVESVRIPPYNWLAEDSADKAKSSYIFIKSLFQIDANDRKALLDYVKKGNVVFISAYRFSGDFLKDIGVKAPQHGPSLRDSAKVFNFVNPLLRDKKGFKFSKDDGTNYLQIKKGTDAVVLAVNEDNEPVFVKVTYGKGQIYIHNLALAFTNYYVLDSLTSQHAFKAISYLPKQPVYWDEYQKKGRFGENQHSVFRYIVTSPGLKTAYYLALSGLLLYVIFSGKRRQRVIPIMNSPKNVSLEFVKTIGNMYYRKGNHANMAGKLVQHFRMYLRERFGVNTATHSDEELSALISQKGGLSNLETEDLLREISDEHGKWTGERLIELNHKLEEFYERTR</sequence>
<feature type="transmembrane region" description="Helical" evidence="1">
    <location>
        <begin position="265"/>
        <end position="282"/>
    </location>
</feature>
<dbReference type="RefSeq" id="WP_131960663.1">
    <property type="nucleotide sequence ID" value="NZ_SMFL01000010.1"/>
</dbReference>
<proteinExistence type="predicted"/>
<dbReference type="InterPro" id="IPR025646">
    <property type="entry name" value="DUF4350"/>
</dbReference>
<keyword evidence="1" id="KW-0472">Membrane</keyword>
<keyword evidence="1" id="KW-0812">Transmembrane</keyword>
<organism evidence="3 4">
    <name type="scientific">Dyadobacter psychrotolerans</name>
    <dbReference type="NCBI Taxonomy" id="2541721"/>
    <lineage>
        <taxon>Bacteria</taxon>
        <taxon>Pseudomonadati</taxon>
        <taxon>Bacteroidota</taxon>
        <taxon>Cytophagia</taxon>
        <taxon>Cytophagales</taxon>
        <taxon>Spirosomataceae</taxon>
        <taxon>Dyadobacter</taxon>
    </lineage>
</organism>
<feature type="transmembrane region" description="Helical" evidence="1">
    <location>
        <begin position="7"/>
        <end position="25"/>
    </location>
</feature>
<evidence type="ECO:0000256" key="1">
    <source>
        <dbReference type="SAM" id="Phobius"/>
    </source>
</evidence>
<evidence type="ECO:0000313" key="3">
    <source>
        <dbReference type="EMBL" id="TDE11953.1"/>
    </source>
</evidence>
<accession>A0A4R5DMN6</accession>
<feature type="domain" description="DUF4350" evidence="2">
    <location>
        <begin position="39"/>
        <end position="216"/>
    </location>
</feature>
<gene>
    <name evidence="3" type="ORF">E0F88_23140</name>
</gene>